<keyword evidence="2" id="KW-1185">Reference proteome</keyword>
<reference evidence="1" key="1">
    <citation type="submission" date="2021-12" db="EMBL/GenBank/DDBJ databases">
        <authorList>
            <person name="Martin H S."/>
        </authorList>
    </citation>
    <scope>NUCLEOTIDE SEQUENCE</scope>
</reference>
<organism evidence="1 2">
    <name type="scientific">Brenthis ino</name>
    <name type="common">lesser marbled fritillary</name>
    <dbReference type="NCBI Taxonomy" id="405034"/>
    <lineage>
        <taxon>Eukaryota</taxon>
        <taxon>Metazoa</taxon>
        <taxon>Ecdysozoa</taxon>
        <taxon>Arthropoda</taxon>
        <taxon>Hexapoda</taxon>
        <taxon>Insecta</taxon>
        <taxon>Pterygota</taxon>
        <taxon>Neoptera</taxon>
        <taxon>Endopterygota</taxon>
        <taxon>Lepidoptera</taxon>
        <taxon>Glossata</taxon>
        <taxon>Ditrysia</taxon>
        <taxon>Papilionoidea</taxon>
        <taxon>Nymphalidae</taxon>
        <taxon>Heliconiinae</taxon>
        <taxon>Argynnini</taxon>
        <taxon>Brenthis</taxon>
    </lineage>
</organism>
<proteinExistence type="predicted"/>
<evidence type="ECO:0000313" key="2">
    <source>
        <dbReference type="Proteomes" id="UP000838878"/>
    </source>
</evidence>
<protein>
    <submittedName>
        <fullName evidence="1">Uncharacterized protein</fullName>
    </submittedName>
</protein>
<dbReference type="Proteomes" id="UP000838878">
    <property type="component" value="Chromosome 5"/>
</dbReference>
<dbReference type="AlphaFoldDB" id="A0A8J9VFX8"/>
<accession>A0A8J9VFX8</accession>
<sequence length="82" mass="8975">MKSWSRRRRRPAFRAPTNRKACVSVLNLKVENVLERSWGTRKHRVDCGTHAVAPVQALVNHNAAAAGRVNQLTGPADPPAPG</sequence>
<feature type="non-terminal residue" evidence="1">
    <location>
        <position position="82"/>
    </location>
</feature>
<name>A0A8J9VFX8_9NEOP</name>
<evidence type="ECO:0000313" key="1">
    <source>
        <dbReference type="EMBL" id="CAH0725660.1"/>
    </source>
</evidence>
<dbReference type="EMBL" id="OV170225">
    <property type="protein sequence ID" value="CAH0725660.1"/>
    <property type="molecule type" value="Genomic_DNA"/>
</dbReference>
<gene>
    <name evidence="1" type="ORF">BINO364_LOCUS11226</name>
</gene>